<dbReference type="InterPro" id="IPR012910">
    <property type="entry name" value="Plug_dom"/>
</dbReference>
<keyword evidence="2 7" id="KW-0813">Transport</keyword>
<dbReference type="GO" id="GO:0009279">
    <property type="term" value="C:cell outer membrane"/>
    <property type="evidence" value="ECO:0007669"/>
    <property type="project" value="UniProtKB-SubCell"/>
</dbReference>
<dbReference type="Proteomes" id="UP000279600">
    <property type="component" value="Chromosome"/>
</dbReference>
<evidence type="ECO:0000256" key="3">
    <source>
        <dbReference type="ARBA" id="ARBA00022452"/>
    </source>
</evidence>
<evidence type="ECO:0000256" key="8">
    <source>
        <dbReference type="SAM" id="SignalP"/>
    </source>
</evidence>
<accession>A0A3S9MWF8</accession>
<dbReference type="Gene3D" id="2.170.130.10">
    <property type="entry name" value="TonB-dependent receptor, plug domain"/>
    <property type="match status" value="1"/>
</dbReference>
<dbReference type="InterPro" id="IPR023997">
    <property type="entry name" value="TonB-dep_OMP_SusC/RagA_CS"/>
</dbReference>
<evidence type="ECO:0000256" key="1">
    <source>
        <dbReference type="ARBA" id="ARBA00004571"/>
    </source>
</evidence>
<evidence type="ECO:0000256" key="4">
    <source>
        <dbReference type="ARBA" id="ARBA00022692"/>
    </source>
</evidence>
<gene>
    <name evidence="10" type="ORF">EJ995_04550</name>
</gene>
<dbReference type="KEGG" id="noj:EJ995_04550"/>
<dbReference type="PANTHER" id="PTHR30069:SF28">
    <property type="entry name" value="TONB-DEPENDENT RECEPTOR YNCD-RELATED"/>
    <property type="match status" value="1"/>
</dbReference>
<dbReference type="InterPro" id="IPR023996">
    <property type="entry name" value="TonB-dep_OMP_SusC/RagA"/>
</dbReference>
<dbReference type="NCBIfam" id="TIGR04057">
    <property type="entry name" value="SusC_RagA_signa"/>
    <property type="match status" value="1"/>
</dbReference>
<dbReference type="InterPro" id="IPR008969">
    <property type="entry name" value="CarboxyPept-like_regulatory"/>
</dbReference>
<dbReference type="PANTHER" id="PTHR30069">
    <property type="entry name" value="TONB-DEPENDENT OUTER MEMBRANE RECEPTOR"/>
    <property type="match status" value="1"/>
</dbReference>
<evidence type="ECO:0000313" key="11">
    <source>
        <dbReference type="Proteomes" id="UP000279600"/>
    </source>
</evidence>
<dbReference type="Pfam" id="PF07715">
    <property type="entry name" value="Plug"/>
    <property type="match status" value="1"/>
</dbReference>
<evidence type="ECO:0000256" key="5">
    <source>
        <dbReference type="ARBA" id="ARBA00023136"/>
    </source>
</evidence>
<evidence type="ECO:0000256" key="2">
    <source>
        <dbReference type="ARBA" id="ARBA00022448"/>
    </source>
</evidence>
<protein>
    <submittedName>
        <fullName evidence="10">SusC/RagA family TonB-linked outer membrane protein</fullName>
    </submittedName>
</protein>
<proteinExistence type="inferred from homology"/>
<dbReference type="InterPro" id="IPR037066">
    <property type="entry name" value="Plug_dom_sf"/>
</dbReference>
<feature type="signal peptide" evidence="8">
    <location>
        <begin position="1"/>
        <end position="18"/>
    </location>
</feature>
<dbReference type="EMBL" id="CP034549">
    <property type="protein sequence ID" value="AZQ43538.1"/>
    <property type="molecule type" value="Genomic_DNA"/>
</dbReference>
<comment type="similarity">
    <text evidence="7">Belongs to the TonB-dependent receptor family.</text>
</comment>
<dbReference type="GO" id="GO:0044718">
    <property type="term" value="P:siderophore transmembrane transport"/>
    <property type="evidence" value="ECO:0007669"/>
    <property type="project" value="TreeGrafter"/>
</dbReference>
<dbReference type="AlphaFoldDB" id="A0A3S9MWF8"/>
<sequence>MKRISLLMLLLCCVTGWAQITITGTVKDAGGESIPFVNIVERGTSNGTTSSIDGTYSITVQQNAVLSFSYIGYQPQNLSVGSDSRVLDVTLLEGDSLNEVVVTALGVKRQERELGYAVQTLEEQDIQEVKAVNLIDNIAGKVAGVTVTPGATGVGSSSKITIRGEASFSNNNPLFIVDGTPVNNNTVFNFTNEAAAGFQEVDFGNGAGEINQDDIASISVLKGPAAAALYGTRAANGAVIIETKSGGRQPGLGISYNTSFFVDTAFKLPEFQNEYGQGNSGQFEYVDGLGGGINDNISYSWGPRLDQGLLIPQFDSPVTLPDGTVVRGGDTSLYSGLPITATPFVSNPDNLKNFYETGYTAINNIAVSNGFNGGDYRLSFTDLRSESIIPGVNLDRQTISTKLNFTPNTKTRINASINYVNSGSDNRPSNGYGSENVNYSLVAWGPRSLNIENLRDYWQPGLEGVQQYSFNYTFFDNPYFILRENRNSFGRDRVFGNVSLTRELTPELTATVRTGMDYSNEKRRFLRNYSTNRFRNGAYAEHDVFYREVNTDFLLNYKKQFGDISLDASAGANRLSQSAQTTQIQTTSLAQPGIFSLNNAASPIETFGFTSRKRINSVYAFAKAGYKNVLYLDITARNDWSSALATPFTADNTSFFYPSVSTSFIFSNVVDLPRVVDFAKIRASYAQVGNDTDPYQTQGTFLSQTPVNSQPTFTNQDFIPNANLRPETTSSVELGFDLRLLKQRLNIDFTYYNAVTDDQILSLPIALSSGFSQQVVNGGSVRNQGVEIILNAIPVQTADFQWSTTANFASSRAVVEDLPQDEGRLTLGFSRVYNSADQTVFHQVEEGGRVGDLYGTGYLRNEDGDFILTDEGRFIADPELRKLGNYNADFTLGLTNSFRYKNFDASFLLDWRQGGILVSRTLSLGAVGGQLEETANRPEEGIVADGVVNTGTADNPVFTRNTTAVTAESYYRQFYDRNHEENNVYDASYLKLRQFSVGYNFDLKKGALGLFTEGATMRVSLIGRNLFAFSEIPHFDPEQLAVQGQGFVNGVEDMSYASTRSIGIKAGINF</sequence>
<feature type="domain" description="TonB-dependent receptor plug" evidence="9">
    <location>
        <begin position="112"/>
        <end position="238"/>
    </location>
</feature>
<dbReference type="NCBIfam" id="TIGR04056">
    <property type="entry name" value="OMP_RagA_SusC"/>
    <property type="match status" value="1"/>
</dbReference>
<keyword evidence="8" id="KW-0732">Signal</keyword>
<dbReference type="Pfam" id="PF13715">
    <property type="entry name" value="CarbopepD_reg_2"/>
    <property type="match status" value="1"/>
</dbReference>
<dbReference type="OrthoDB" id="9768177at2"/>
<dbReference type="PROSITE" id="PS52016">
    <property type="entry name" value="TONB_DEPENDENT_REC_3"/>
    <property type="match status" value="1"/>
</dbReference>
<keyword evidence="5 7" id="KW-0472">Membrane</keyword>
<organism evidence="10 11">
    <name type="scientific">Nonlabens ponticola</name>
    <dbReference type="NCBI Taxonomy" id="2496866"/>
    <lineage>
        <taxon>Bacteria</taxon>
        <taxon>Pseudomonadati</taxon>
        <taxon>Bacteroidota</taxon>
        <taxon>Flavobacteriia</taxon>
        <taxon>Flavobacteriales</taxon>
        <taxon>Flavobacteriaceae</taxon>
        <taxon>Nonlabens</taxon>
    </lineage>
</organism>
<reference evidence="10 11" key="1">
    <citation type="submission" date="2018-12" db="EMBL/GenBank/DDBJ databases">
        <title>Complete genome of Nonlabens sp. MJ115.</title>
        <authorList>
            <person name="Choi H.S."/>
            <person name="Jung J."/>
        </authorList>
    </citation>
    <scope>NUCLEOTIDE SEQUENCE [LARGE SCALE GENOMIC DNA]</scope>
    <source>
        <strain evidence="10 11">MJ115</strain>
    </source>
</reference>
<comment type="subcellular location">
    <subcellularLocation>
        <location evidence="1 7">Cell outer membrane</location>
        <topology evidence="1 7">Multi-pass membrane protein</topology>
    </subcellularLocation>
</comment>
<keyword evidence="4 7" id="KW-0812">Transmembrane</keyword>
<feature type="chain" id="PRO_5019258884" evidence="8">
    <location>
        <begin position="19"/>
        <end position="1070"/>
    </location>
</feature>
<keyword evidence="6 7" id="KW-0998">Cell outer membrane</keyword>
<dbReference type="SUPFAM" id="SSF56935">
    <property type="entry name" value="Porins"/>
    <property type="match status" value="1"/>
</dbReference>
<dbReference type="GO" id="GO:0015344">
    <property type="term" value="F:siderophore uptake transmembrane transporter activity"/>
    <property type="evidence" value="ECO:0007669"/>
    <property type="project" value="TreeGrafter"/>
</dbReference>
<keyword evidence="11" id="KW-1185">Reference proteome</keyword>
<keyword evidence="3 7" id="KW-1134">Transmembrane beta strand</keyword>
<evidence type="ECO:0000256" key="6">
    <source>
        <dbReference type="ARBA" id="ARBA00023237"/>
    </source>
</evidence>
<name>A0A3S9MWF8_9FLAO</name>
<dbReference type="RefSeq" id="WP_126446042.1">
    <property type="nucleotide sequence ID" value="NZ_CP034549.1"/>
</dbReference>
<evidence type="ECO:0000313" key="10">
    <source>
        <dbReference type="EMBL" id="AZQ43538.1"/>
    </source>
</evidence>
<dbReference type="SUPFAM" id="SSF49464">
    <property type="entry name" value="Carboxypeptidase regulatory domain-like"/>
    <property type="match status" value="1"/>
</dbReference>
<dbReference type="InterPro" id="IPR039426">
    <property type="entry name" value="TonB-dep_rcpt-like"/>
</dbReference>
<evidence type="ECO:0000256" key="7">
    <source>
        <dbReference type="PROSITE-ProRule" id="PRU01360"/>
    </source>
</evidence>
<dbReference type="Gene3D" id="2.60.40.1120">
    <property type="entry name" value="Carboxypeptidase-like, regulatory domain"/>
    <property type="match status" value="1"/>
</dbReference>
<dbReference type="Gene3D" id="2.40.170.20">
    <property type="entry name" value="TonB-dependent receptor, beta-barrel domain"/>
    <property type="match status" value="1"/>
</dbReference>
<dbReference type="InterPro" id="IPR036942">
    <property type="entry name" value="Beta-barrel_TonB_sf"/>
</dbReference>
<evidence type="ECO:0000259" key="9">
    <source>
        <dbReference type="Pfam" id="PF07715"/>
    </source>
</evidence>